<feature type="transmembrane region" description="Helical" evidence="1">
    <location>
        <begin position="25"/>
        <end position="47"/>
    </location>
</feature>
<proteinExistence type="predicted"/>
<keyword evidence="1" id="KW-0472">Membrane</keyword>
<dbReference type="EMBL" id="BLKW01000002">
    <property type="protein sequence ID" value="GFG72863.1"/>
    <property type="molecule type" value="Genomic_DNA"/>
</dbReference>
<dbReference type="Proteomes" id="UP000465361">
    <property type="component" value="Unassembled WGS sequence"/>
</dbReference>
<evidence type="ECO:0008006" key="4">
    <source>
        <dbReference type="Google" id="ProtNLM"/>
    </source>
</evidence>
<gene>
    <name evidence="2" type="ORF">MBOT_02280</name>
</gene>
<comment type="caution">
    <text evidence="2">The sequence shown here is derived from an EMBL/GenBank/DDBJ whole genome shotgun (WGS) entry which is preliminary data.</text>
</comment>
<keyword evidence="1" id="KW-1133">Transmembrane helix</keyword>
<evidence type="ECO:0000313" key="2">
    <source>
        <dbReference type="EMBL" id="GFG72863.1"/>
    </source>
</evidence>
<organism evidence="2 3">
    <name type="scientific">Mycobacterium botniense</name>
    <dbReference type="NCBI Taxonomy" id="84962"/>
    <lineage>
        <taxon>Bacteria</taxon>
        <taxon>Bacillati</taxon>
        <taxon>Actinomycetota</taxon>
        <taxon>Actinomycetes</taxon>
        <taxon>Mycobacteriales</taxon>
        <taxon>Mycobacteriaceae</taxon>
        <taxon>Mycobacterium</taxon>
    </lineage>
</organism>
<reference evidence="2 3" key="1">
    <citation type="journal article" date="2019" name="Emerg. Microbes Infect.">
        <title>Comprehensive subspecies identification of 175 nontuberculous mycobacteria species based on 7547 genomic profiles.</title>
        <authorList>
            <person name="Matsumoto Y."/>
            <person name="Kinjo T."/>
            <person name="Motooka D."/>
            <person name="Nabeya D."/>
            <person name="Jung N."/>
            <person name="Uechi K."/>
            <person name="Horii T."/>
            <person name="Iida T."/>
            <person name="Fujita J."/>
            <person name="Nakamura S."/>
        </authorList>
    </citation>
    <scope>NUCLEOTIDE SEQUENCE [LARGE SCALE GENOMIC DNA]</scope>
    <source>
        <strain evidence="2 3">JCM 17322</strain>
    </source>
</reference>
<dbReference type="AlphaFoldDB" id="A0A7I9XS90"/>
<evidence type="ECO:0000313" key="3">
    <source>
        <dbReference type="Proteomes" id="UP000465361"/>
    </source>
</evidence>
<protein>
    <recommendedName>
        <fullName evidence="4">Integral membrane protein</fullName>
    </recommendedName>
</protein>
<feature type="transmembrane region" description="Helical" evidence="1">
    <location>
        <begin position="116"/>
        <end position="134"/>
    </location>
</feature>
<sequence>MRSDPASYAEQVAVRGRREVRPAPVVVRGAGVIVTAQGAAALAVAAVLTARGLAGTEQHMVNGFGTAAWFVLVGCGVSAAGSGLVAGRRWGRGLAVFTQLLLLPVAWNLAVDAHQAVWGIPVAVSALGGLALLLHPAAVRWAARSDERHPPGAADDGPDHR</sequence>
<evidence type="ECO:0000256" key="1">
    <source>
        <dbReference type="SAM" id="Phobius"/>
    </source>
</evidence>
<accession>A0A7I9XS90</accession>
<name>A0A7I9XS90_9MYCO</name>
<feature type="transmembrane region" description="Helical" evidence="1">
    <location>
        <begin position="67"/>
        <end position="86"/>
    </location>
</feature>
<feature type="transmembrane region" description="Helical" evidence="1">
    <location>
        <begin position="93"/>
        <end position="110"/>
    </location>
</feature>
<keyword evidence="3" id="KW-1185">Reference proteome</keyword>
<keyword evidence="1" id="KW-0812">Transmembrane</keyword>